<dbReference type="OrthoDB" id="6372137at2759"/>
<evidence type="ECO:0000313" key="4">
    <source>
        <dbReference type="Proteomes" id="UP000031036"/>
    </source>
</evidence>
<dbReference type="OMA" id="NDGKAMC"/>
<reference evidence="3" key="2">
    <citation type="submission" date="2018-11" db="EMBL/GenBank/DDBJ databases">
        <authorList>
            <consortium name="Pathogen Informatics"/>
        </authorList>
    </citation>
    <scope>NUCLEOTIDE SEQUENCE [LARGE SCALE GENOMIC DNA]</scope>
</reference>
<protein>
    <recommendedName>
        <fullName evidence="1">DOMON domain-containing protein</fullName>
    </recommendedName>
</protein>
<sequence length="190" mass="21715">MACWSFPLNCTERTCDGIIRWRQKGKIIRLEWQAKDIGGFENGRYSSVGFSEDRFMGDDTVLECVFTADGRGSVHVSFNGGSYNNQLPHATAKLLKKSEAILKERRMICSTEIQLEARKNLENHEKRKVYDLNSKAFVLQYAKGLADGTTGEKEIHAVEEGELYPWTTTRKYRLCEDCPDKFVVVTDMTQ</sequence>
<dbReference type="EMBL" id="UYWY01019523">
    <property type="protein sequence ID" value="VDM37945.1"/>
    <property type="molecule type" value="Genomic_DNA"/>
</dbReference>
<accession>A0A0B2VQM1</accession>
<feature type="domain" description="DOMON" evidence="1">
    <location>
        <begin position="15"/>
        <end position="144"/>
    </location>
</feature>
<dbReference type="PROSITE" id="PS50836">
    <property type="entry name" value="DOMON"/>
    <property type="match status" value="1"/>
</dbReference>
<dbReference type="STRING" id="6265.A0A0B2VQM1"/>
<dbReference type="AlphaFoldDB" id="A0A0B2VQM1"/>
<name>A0A0B2VQM1_TOXCA</name>
<dbReference type="GO" id="GO:1900449">
    <property type="term" value="P:regulation of glutamate receptor signaling pathway"/>
    <property type="evidence" value="ECO:0007669"/>
    <property type="project" value="InterPro"/>
</dbReference>
<evidence type="ECO:0000313" key="2">
    <source>
        <dbReference type="EMBL" id="KHN83330.1"/>
    </source>
</evidence>
<dbReference type="PANTHER" id="PTHR46902">
    <property type="entry name" value="DOMON DOMAIN-CONTAINING PROTEIN FRRS1L"/>
    <property type="match status" value="1"/>
</dbReference>
<evidence type="ECO:0000259" key="1">
    <source>
        <dbReference type="PROSITE" id="PS50836"/>
    </source>
</evidence>
<dbReference type="InterPro" id="IPR005018">
    <property type="entry name" value="DOMON_domain"/>
</dbReference>
<gene>
    <name evidence="2" type="ORF">Tcan_05398</name>
    <name evidence="3" type="ORF">TCNE_LOCUS6624</name>
</gene>
<reference evidence="2 4" key="1">
    <citation type="submission" date="2014-11" db="EMBL/GenBank/DDBJ databases">
        <title>Genetic blueprint of the zoonotic pathogen Toxocara canis.</title>
        <authorList>
            <person name="Zhu X.-Q."/>
            <person name="Korhonen P.K."/>
            <person name="Cai H."/>
            <person name="Young N.D."/>
            <person name="Nejsum P."/>
            <person name="von Samson-Himmelstjerna G."/>
            <person name="Boag P.R."/>
            <person name="Tan P."/>
            <person name="Li Q."/>
            <person name="Min J."/>
            <person name="Yang Y."/>
            <person name="Wang X."/>
            <person name="Fang X."/>
            <person name="Hall R.S."/>
            <person name="Hofmann A."/>
            <person name="Sternberg P.W."/>
            <person name="Jex A.R."/>
            <person name="Gasser R.B."/>
        </authorList>
    </citation>
    <scope>NUCLEOTIDE SEQUENCE [LARGE SCALE GENOMIC DNA]</scope>
    <source>
        <strain evidence="2">PN_DK_2014</strain>
    </source>
</reference>
<dbReference type="EMBL" id="JPKZ01001201">
    <property type="protein sequence ID" value="KHN83330.1"/>
    <property type="molecule type" value="Genomic_DNA"/>
</dbReference>
<evidence type="ECO:0000313" key="3">
    <source>
        <dbReference type="EMBL" id="VDM37945.1"/>
    </source>
</evidence>
<proteinExistence type="predicted"/>
<dbReference type="PANTHER" id="PTHR46902:SF1">
    <property type="entry name" value="DOMON DOMAIN-CONTAINING PROTEIN FRRS1L"/>
    <property type="match status" value="1"/>
</dbReference>
<dbReference type="GO" id="GO:0099072">
    <property type="term" value="P:regulation of postsynaptic membrane neurotransmitter receptor levels"/>
    <property type="evidence" value="ECO:0007669"/>
    <property type="project" value="TreeGrafter"/>
</dbReference>
<keyword evidence="4" id="KW-1185">Reference proteome</keyword>
<dbReference type="InterPro" id="IPR042789">
    <property type="entry name" value="FRRS1L"/>
</dbReference>
<dbReference type="Proteomes" id="UP000031036">
    <property type="component" value="Unassembled WGS sequence"/>
</dbReference>
<organism evidence="2 4">
    <name type="scientific">Toxocara canis</name>
    <name type="common">Canine roundworm</name>
    <dbReference type="NCBI Taxonomy" id="6265"/>
    <lineage>
        <taxon>Eukaryota</taxon>
        <taxon>Metazoa</taxon>
        <taxon>Ecdysozoa</taxon>
        <taxon>Nematoda</taxon>
        <taxon>Chromadorea</taxon>
        <taxon>Rhabditida</taxon>
        <taxon>Spirurina</taxon>
        <taxon>Ascaridomorpha</taxon>
        <taxon>Ascaridoidea</taxon>
        <taxon>Toxocaridae</taxon>
        <taxon>Toxocara</taxon>
    </lineage>
</organism>